<dbReference type="InterPro" id="IPR027911">
    <property type="entry name" value="DUF4604"/>
</dbReference>
<proteinExistence type="predicted"/>
<feature type="region of interest" description="Disordered" evidence="1">
    <location>
        <begin position="84"/>
        <end position="262"/>
    </location>
</feature>
<evidence type="ECO:0000313" key="5">
    <source>
        <dbReference type="Proteomes" id="UP000199727"/>
    </source>
</evidence>
<feature type="compositionally biased region" description="Basic and acidic residues" evidence="1">
    <location>
        <begin position="226"/>
        <end position="235"/>
    </location>
</feature>
<feature type="domain" description="DUF4604" evidence="3">
    <location>
        <begin position="72"/>
        <end position="259"/>
    </location>
</feature>
<dbReference type="Pfam" id="PF15377">
    <property type="entry name" value="DUF4604"/>
    <property type="match status" value="1"/>
</dbReference>
<dbReference type="AlphaFoldDB" id="A0A854Q5T8"/>
<keyword evidence="2" id="KW-0472">Membrane</keyword>
<evidence type="ECO:0000313" key="4">
    <source>
        <dbReference type="EMBL" id="OXG11869.1"/>
    </source>
</evidence>
<sequence>MRPSRWILDKAFDCRAGIKIKSEKKRETKSVRQSLYALHIHIHLTFCVFLIPTSTTNMPRQRELTKHQYSAGLTYVAQKPSFLQNFGKPQVPPPSSSASSRGGREPLPERPNEGQWATGSGDEAGEREDDDEDDEWGDVFGGGGEEGPQVVVLKEGRHLTAEEIKRERRKAAGQDSPPPEGQNKEKKEEQVTSKAGANQKEASKARIIPKPNPNKRRLVGNEDAEDGKQGQEKETAAAAGEKKKKKKAKKGLLSFDEAEGEA</sequence>
<feature type="transmembrane region" description="Helical" evidence="2">
    <location>
        <begin position="34"/>
        <end position="52"/>
    </location>
</feature>
<comment type="caution">
    <text evidence="4">The sequence shown here is derived from an EMBL/GenBank/DDBJ whole genome shotgun (WGS) entry which is preliminary data.</text>
</comment>
<accession>A0A854Q5T8</accession>
<dbReference type="EMBL" id="AMKT01000094">
    <property type="protein sequence ID" value="OXG11869.1"/>
    <property type="molecule type" value="Genomic_DNA"/>
</dbReference>
<feature type="compositionally biased region" description="Basic and acidic residues" evidence="1">
    <location>
        <begin position="182"/>
        <end position="191"/>
    </location>
</feature>
<gene>
    <name evidence="4" type="ORF">C361_06437</name>
</gene>
<reference evidence="4 5" key="1">
    <citation type="submission" date="2017-06" db="EMBL/GenBank/DDBJ databases">
        <title>Global population genomics of the pathogenic fungus Cryptococcus neoformans var. grubii.</title>
        <authorList>
            <person name="Cuomo C."/>
            <person name="Litvintseva A."/>
            <person name="Chen Y."/>
            <person name="Young S."/>
            <person name="Zeng Q."/>
            <person name="Chapman S."/>
            <person name="Gujja S."/>
            <person name="Saif S."/>
            <person name="Birren B."/>
        </authorList>
    </citation>
    <scope>NUCLEOTIDE SEQUENCE [LARGE SCALE GENOMIC DNA]</scope>
    <source>
        <strain evidence="4 5">Tu259-1</strain>
    </source>
</reference>
<feature type="compositionally biased region" description="Acidic residues" evidence="1">
    <location>
        <begin position="123"/>
        <end position="137"/>
    </location>
</feature>
<keyword evidence="2" id="KW-1133">Transmembrane helix</keyword>
<evidence type="ECO:0000259" key="3">
    <source>
        <dbReference type="Pfam" id="PF15377"/>
    </source>
</evidence>
<keyword evidence="2" id="KW-0812">Transmembrane</keyword>
<dbReference type="OrthoDB" id="2553298at2759"/>
<organism evidence="4 5">
    <name type="scientific">Cryptococcus neoformans Tu259-1</name>
    <dbReference type="NCBI Taxonomy" id="1230072"/>
    <lineage>
        <taxon>Eukaryota</taxon>
        <taxon>Fungi</taxon>
        <taxon>Dikarya</taxon>
        <taxon>Basidiomycota</taxon>
        <taxon>Agaricomycotina</taxon>
        <taxon>Tremellomycetes</taxon>
        <taxon>Tremellales</taxon>
        <taxon>Cryptococcaceae</taxon>
        <taxon>Cryptococcus</taxon>
        <taxon>Cryptococcus neoformans species complex</taxon>
    </lineage>
</organism>
<feature type="compositionally biased region" description="Basic and acidic residues" evidence="1">
    <location>
        <begin position="154"/>
        <end position="172"/>
    </location>
</feature>
<evidence type="ECO:0000256" key="1">
    <source>
        <dbReference type="SAM" id="MobiDB-lite"/>
    </source>
</evidence>
<dbReference type="Proteomes" id="UP000199727">
    <property type="component" value="Unassembled WGS sequence"/>
</dbReference>
<name>A0A854Q5T8_CRYNE</name>
<protein>
    <recommendedName>
        <fullName evidence="3">DUF4604 domain-containing protein</fullName>
    </recommendedName>
</protein>
<evidence type="ECO:0000256" key="2">
    <source>
        <dbReference type="SAM" id="Phobius"/>
    </source>
</evidence>
<feature type="compositionally biased region" description="Basic and acidic residues" evidence="1">
    <location>
        <begin position="102"/>
        <end position="112"/>
    </location>
</feature>